<gene>
    <name evidence="3" type="ORF">LX83_005698</name>
</gene>
<accession>A0AAE3GIJ9</accession>
<keyword evidence="2" id="KW-0456">Lyase</keyword>
<dbReference type="Pfam" id="PF01903">
    <property type="entry name" value="CbiX"/>
    <property type="match status" value="2"/>
</dbReference>
<dbReference type="PANTHER" id="PTHR33542">
    <property type="entry name" value="SIROHYDROCHLORIN FERROCHELATASE, CHLOROPLASTIC"/>
    <property type="match status" value="1"/>
</dbReference>
<dbReference type="SUPFAM" id="SSF53800">
    <property type="entry name" value="Chelatase"/>
    <property type="match status" value="1"/>
</dbReference>
<dbReference type="AlphaFoldDB" id="A0AAE3GIJ9"/>
<dbReference type="GO" id="GO:0046872">
    <property type="term" value="F:metal ion binding"/>
    <property type="evidence" value="ECO:0007669"/>
    <property type="project" value="UniProtKB-KW"/>
</dbReference>
<reference evidence="3" key="1">
    <citation type="submission" date="2022-06" db="EMBL/GenBank/DDBJ databases">
        <title>Genomic Encyclopedia of Archaeal and Bacterial Type Strains, Phase II (KMG-II): from individual species to whole genera.</title>
        <authorList>
            <person name="Goeker M."/>
        </authorList>
    </citation>
    <scope>NUCLEOTIDE SEQUENCE</scope>
    <source>
        <strain evidence="3">DSM 43935</strain>
    </source>
</reference>
<evidence type="ECO:0000313" key="4">
    <source>
        <dbReference type="Proteomes" id="UP001206128"/>
    </source>
</evidence>
<dbReference type="InterPro" id="IPR050963">
    <property type="entry name" value="Sirohydro_Cobaltochel/CbiX"/>
</dbReference>
<dbReference type="PANTHER" id="PTHR33542:SF5">
    <property type="entry name" value="FERROCHELATASE CHE1"/>
    <property type="match status" value="1"/>
</dbReference>
<dbReference type="CDD" id="cd03416">
    <property type="entry name" value="CbiX_SirB_N"/>
    <property type="match status" value="1"/>
</dbReference>
<evidence type="ECO:0000256" key="2">
    <source>
        <dbReference type="ARBA" id="ARBA00023239"/>
    </source>
</evidence>
<dbReference type="Gene3D" id="3.40.50.1400">
    <property type="match status" value="2"/>
</dbReference>
<comment type="caution">
    <text evidence="3">The sequence shown here is derived from an EMBL/GenBank/DDBJ whole genome shotgun (WGS) entry which is preliminary data.</text>
</comment>
<keyword evidence="1" id="KW-0479">Metal-binding</keyword>
<protein>
    <submittedName>
        <fullName evidence="3">Sirohydrochlorin ferrochelatase</fullName>
    </submittedName>
</protein>
<keyword evidence="4" id="KW-1185">Reference proteome</keyword>
<dbReference type="RefSeq" id="WP_253776976.1">
    <property type="nucleotide sequence ID" value="NZ_JAMTCK010000015.1"/>
</dbReference>
<organism evidence="3 4">
    <name type="scientific">Goodfellowiella coeruleoviolacea</name>
    <dbReference type="NCBI Taxonomy" id="334858"/>
    <lineage>
        <taxon>Bacteria</taxon>
        <taxon>Bacillati</taxon>
        <taxon>Actinomycetota</taxon>
        <taxon>Actinomycetes</taxon>
        <taxon>Pseudonocardiales</taxon>
        <taxon>Pseudonocardiaceae</taxon>
        <taxon>Goodfellowiella</taxon>
    </lineage>
</organism>
<name>A0AAE3GIJ9_9PSEU</name>
<dbReference type="EMBL" id="JAMTCK010000015">
    <property type="protein sequence ID" value="MCP2168820.1"/>
    <property type="molecule type" value="Genomic_DNA"/>
</dbReference>
<evidence type="ECO:0000256" key="1">
    <source>
        <dbReference type="ARBA" id="ARBA00022723"/>
    </source>
</evidence>
<dbReference type="Proteomes" id="UP001206128">
    <property type="component" value="Unassembled WGS sequence"/>
</dbReference>
<evidence type="ECO:0000313" key="3">
    <source>
        <dbReference type="EMBL" id="MCP2168820.1"/>
    </source>
</evidence>
<dbReference type="GO" id="GO:0016829">
    <property type="term" value="F:lyase activity"/>
    <property type="evidence" value="ECO:0007669"/>
    <property type="project" value="UniProtKB-KW"/>
</dbReference>
<proteinExistence type="predicted"/>
<sequence>MLVLAAHGTRDPAGVVEVDRMADALRERLPSVPVRVAYADVRQPNVTEVLAEVTGPAVVVPAFLASGYHVRVDLPAQISASGRQDVVLTTPLGPDPGLVTAVHERLAQAGWRPGDSVVLAAAGSSDARALSDVDTAAQLLAERIGAAVPVGYVSTARPKVGEVVAACREQRPGARVALATWLLAPGVFHTSLAEAGADLVAAPIGAHPSLINTVASRYRLATGSVPVDHS</sequence>
<dbReference type="InterPro" id="IPR002762">
    <property type="entry name" value="CbiX-like"/>
</dbReference>